<protein>
    <submittedName>
        <fullName evidence="2">Uncharacterized protein</fullName>
    </submittedName>
</protein>
<evidence type="ECO:0000256" key="1">
    <source>
        <dbReference type="SAM" id="MobiDB-lite"/>
    </source>
</evidence>
<name>A0A8T1GPC9_9STRA</name>
<feature type="region of interest" description="Disordered" evidence="1">
    <location>
        <begin position="1"/>
        <end position="115"/>
    </location>
</feature>
<dbReference type="EMBL" id="RCMV01005990">
    <property type="protein sequence ID" value="KAG3181030.1"/>
    <property type="molecule type" value="Genomic_DNA"/>
</dbReference>
<accession>A0A8T1GPC9</accession>
<evidence type="ECO:0000313" key="3">
    <source>
        <dbReference type="Proteomes" id="UP000760860"/>
    </source>
</evidence>
<gene>
    <name evidence="2" type="ORF">PC129_g25404</name>
</gene>
<dbReference type="AlphaFoldDB" id="A0A8T1GPC9"/>
<reference evidence="2" key="1">
    <citation type="submission" date="2018-05" db="EMBL/GenBank/DDBJ databases">
        <title>Effector identification in a new, highly contiguous assembly of the strawberry crown rot pathogen Phytophthora cactorum.</title>
        <authorList>
            <person name="Armitage A.D."/>
            <person name="Nellist C.F."/>
            <person name="Bates H."/>
            <person name="Vickerstaff R.J."/>
            <person name="Harrison R.J."/>
        </authorList>
    </citation>
    <scope>NUCLEOTIDE SEQUENCE</scope>
    <source>
        <strain evidence="2">P421</strain>
    </source>
</reference>
<sequence>MQPPSGPGVASAGALKAGRKPTVNPGLPRSGSPTMRVVEPSTEPEEEEKQDQEQRPVTPPKSRAPPFFFAPPYPQPLKSGLPSNPRDYATGSGQPPARPYWPYQRQQQQQQPLRP</sequence>
<evidence type="ECO:0000313" key="2">
    <source>
        <dbReference type="EMBL" id="KAG3181030.1"/>
    </source>
</evidence>
<proteinExistence type="predicted"/>
<feature type="compositionally biased region" description="Pro residues" evidence="1">
    <location>
        <begin position="57"/>
        <end position="75"/>
    </location>
</feature>
<organism evidence="2 3">
    <name type="scientific">Phytophthora cactorum</name>
    <dbReference type="NCBI Taxonomy" id="29920"/>
    <lineage>
        <taxon>Eukaryota</taxon>
        <taxon>Sar</taxon>
        <taxon>Stramenopiles</taxon>
        <taxon>Oomycota</taxon>
        <taxon>Peronosporomycetes</taxon>
        <taxon>Peronosporales</taxon>
        <taxon>Peronosporaceae</taxon>
        <taxon>Phytophthora</taxon>
    </lineage>
</organism>
<dbReference type="Proteomes" id="UP000760860">
    <property type="component" value="Unassembled WGS sequence"/>
</dbReference>
<comment type="caution">
    <text evidence="2">The sequence shown here is derived from an EMBL/GenBank/DDBJ whole genome shotgun (WGS) entry which is preliminary data.</text>
</comment>
<feature type="compositionally biased region" description="Low complexity" evidence="1">
    <location>
        <begin position="100"/>
        <end position="115"/>
    </location>
</feature>